<keyword evidence="8" id="KW-0311">Gluconate utilization</keyword>
<evidence type="ECO:0000256" key="5">
    <source>
        <dbReference type="ARBA" id="ARBA00022741"/>
    </source>
</evidence>
<keyword evidence="5 10" id="KW-0547">Nucleotide-binding</keyword>
<evidence type="ECO:0000256" key="6">
    <source>
        <dbReference type="ARBA" id="ARBA00022777"/>
    </source>
</evidence>
<dbReference type="GO" id="GO:0046316">
    <property type="term" value="F:gluconokinase activity"/>
    <property type="evidence" value="ECO:0007669"/>
    <property type="project" value="UniProtKB-EC"/>
</dbReference>
<dbReference type="InterPro" id="IPR031322">
    <property type="entry name" value="Shikimate/glucono_kinase"/>
</dbReference>
<comment type="pathway">
    <text evidence="1">Carbohydrate acid metabolism.</text>
</comment>
<dbReference type="EMBL" id="JADOUE010000001">
    <property type="protein sequence ID" value="MBG6121921.1"/>
    <property type="molecule type" value="Genomic_DNA"/>
</dbReference>
<name>A0A931GVZ7_9CORY</name>
<dbReference type="GO" id="GO:0005524">
    <property type="term" value="F:ATP binding"/>
    <property type="evidence" value="ECO:0007669"/>
    <property type="project" value="UniProtKB-KW"/>
</dbReference>
<dbReference type="Pfam" id="PF01202">
    <property type="entry name" value="SKI"/>
    <property type="match status" value="1"/>
</dbReference>
<evidence type="ECO:0000256" key="2">
    <source>
        <dbReference type="ARBA" id="ARBA00008420"/>
    </source>
</evidence>
<evidence type="ECO:0000256" key="8">
    <source>
        <dbReference type="ARBA" id="ARBA00023064"/>
    </source>
</evidence>
<evidence type="ECO:0000256" key="7">
    <source>
        <dbReference type="ARBA" id="ARBA00022840"/>
    </source>
</evidence>
<protein>
    <recommendedName>
        <fullName evidence="3 10">Gluconokinase</fullName>
        <ecNumber evidence="3 10">2.7.1.12</ecNumber>
    </recommendedName>
</protein>
<accession>A0A931GVZ7</accession>
<dbReference type="RefSeq" id="WP_196824397.1">
    <property type="nucleotide sequence ID" value="NZ_CP046980.1"/>
</dbReference>
<dbReference type="NCBIfam" id="TIGR01313">
    <property type="entry name" value="therm_gnt_kin"/>
    <property type="match status" value="1"/>
</dbReference>
<dbReference type="SUPFAM" id="SSF52540">
    <property type="entry name" value="P-loop containing nucleoside triphosphate hydrolases"/>
    <property type="match status" value="1"/>
</dbReference>
<organism evidence="11 12">
    <name type="scientific">Corynebacterium aquatimens</name>
    <dbReference type="NCBI Taxonomy" id="1190508"/>
    <lineage>
        <taxon>Bacteria</taxon>
        <taxon>Bacillati</taxon>
        <taxon>Actinomycetota</taxon>
        <taxon>Actinomycetes</taxon>
        <taxon>Mycobacteriales</taxon>
        <taxon>Corynebacteriaceae</taxon>
        <taxon>Corynebacterium</taxon>
    </lineage>
</organism>
<evidence type="ECO:0000313" key="12">
    <source>
        <dbReference type="Proteomes" id="UP000658613"/>
    </source>
</evidence>
<comment type="caution">
    <text evidence="11">The sequence shown here is derived from an EMBL/GenBank/DDBJ whole genome shotgun (WGS) entry which is preliminary data.</text>
</comment>
<keyword evidence="12" id="KW-1185">Reference proteome</keyword>
<comment type="similarity">
    <text evidence="2 10">Belongs to the gluconokinase GntK/GntV family.</text>
</comment>
<dbReference type="Proteomes" id="UP000658613">
    <property type="component" value="Unassembled WGS sequence"/>
</dbReference>
<dbReference type="FunFam" id="3.40.50.300:FF:000522">
    <property type="entry name" value="Gluconokinase"/>
    <property type="match status" value="1"/>
</dbReference>
<dbReference type="InterPro" id="IPR027417">
    <property type="entry name" value="P-loop_NTPase"/>
</dbReference>
<evidence type="ECO:0000256" key="10">
    <source>
        <dbReference type="RuleBase" id="RU363066"/>
    </source>
</evidence>
<dbReference type="PANTHER" id="PTHR43442">
    <property type="entry name" value="GLUCONOKINASE-RELATED"/>
    <property type="match status" value="1"/>
</dbReference>
<dbReference type="AlphaFoldDB" id="A0A931GVZ7"/>
<evidence type="ECO:0000256" key="9">
    <source>
        <dbReference type="ARBA" id="ARBA00048090"/>
    </source>
</evidence>
<gene>
    <name evidence="11" type="ORF">IW254_000890</name>
</gene>
<reference evidence="11" key="1">
    <citation type="submission" date="2020-11" db="EMBL/GenBank/DDBJ databases">
        <title>Sequencing the genomes of 1000 actinobacteria strains.</title>
        <authorList>
            <person name="Klenk H.-P."/>
        </authorList>
    </citation>
    <scope>NUCLEOTIDE SEQUENCE</scope>
    <source>
        <strain evidence="11">DSM 45632</strain>
    </source>
</reference>
<keyword evidence="4 10" id="KW-0808">Transferase</keyword>
<dbReference type="Gene3D" id="3.40.50.300">
    <property type="entry name" value="P-loop containing nucleotide triphosphate hydrolases"/>
    <property type="match status" value="1"/>
</dbReference>
<dbReference type="GO" id="GO:0019521">
    <property type="term" value="P:D-gluconate metabolic process"/>
    <property type="evidence" value="ECO:0007669"/>
    <property type="project" value="UniProtKB-KW"/>
</dbReference>
<comment type="catalytic activity">
    <reaction evidence="9 10">
        <text>D-gluconate + ATP = 6-phospho-D-gluconate + ADP + H(+)</text>
        <dbReference type="Rhea" id="RHEA:19433"/>
        <dbReference type="ChEBI" id="CHEBI:15378"/>
        <dbReference type="ChEBI" id="CHEBI:18391"/>
        <dbReference type="ChEBI" id="CHEBI:30616"/>
        <dbReference type="ChEBI" id="CHEBI:58759"/>
        <dbReference type="ChEBI" id="CHEBI:456216"/>
        <dbReference type="EC" id="2.7.1.12"/>
    </reaction>
</comment>
<keyword evidence="7 10" id="KW-0067">ATP-binding</keyword>
<sequence length="175" mass="19179">MPLPPPRHPRRIVVMGVSGCGKSTVGRVLADALGLPFIDGDDLHPAANIAKMARGTPLNDDDRVPWLHLIGQALARSTADDQADGVVVACSALKRSYRDIIRTHAPDAVFIHLDVPEDVLRTRLEQRTGHFMPPELLRSQLDTLEPLGPDEKSTTFDAIQSIPGLRETSHPDRSY</sequence>
<keyword evidence="6 10" id="KW-0418">Kinase</keyword>
<dbReference type="GO" id="GO:0005737">
    <property type="term" value="C:cytoplasm"/>
    <property type="evidence" value="ECO:0007669"/>
    <property type="project" value="TreeGrafter"/>
</dbReference>
<dbReference type="EC" id="2.7.1.12" evidence="3 10"/>
<dbReference type="CDD" id="cd02021">
    <property type="entry name" value="GntK"/>
    <property type="match status" value="1"/>
</dbReference>
<proteinExistence type="inferred from homology"/>
<dbReference type="PRINTS" id="PR01100">
    <property type="entry name" value="SHIKIMTKNASE"/>
</dbReference>
<evidence type="ECO:0000256" key="1">
    <source>
        <dbReference type="ARBA" id="ARBA00004761"/>
    </source>
</evidence>
<evidence type="ECO:0000256" key="4">
    <source>
        <dbReference type="ARBA" id="ARBA00022679"/>
    </source>
</evidence>
<dbReference type="InterPro" id="IPR006001">
    <property type="entry name" value="Therm_gnt_kin"/>
</dbReference>
<evidence type="ECO:0000313" key="11">
    <source>
        <dbReference type="EMBL" id="MBG6121921.1"/>
    </source>
</evidence>
<dbReference type="PANTHER" id="PTHR43442:SF3">
    <property type="entry name" value="GLUCONOKINASE-RELATED"/>
    <property type="match status" value="1"/>
</dbReference>
<evidence type="ECO:0000256" key="3">
    <source>
        <dbReference type="ARBA" id="ARBA00012054"/>
    </source>
</evidence>